<dbReference type="AlphaFoldDB" id="A0A8S1RR25"/>
<keyword evidence="1" id="KW-1133">Transmembrane helix</keyword>
<dbReference type="Proteomes" id="UP000692954">
    <property type="component" value="Unassembled WGS sequence"/>
</dbReference>
<name>A0A8S1RR25_9CILI</name>
<accession>A0A8S1RR25</accession>
<keyword evidence="1" id="KW-0472">Membrane</keyword>
<feature type="transmembrane region" description="Helical" evidence="1">
    <location>
        <begin position="15"/>
        <end position="35"/>
    </location>
</feature>
<evidence type="ECO:0000313" key="3">
    <source>
        <dbReference type="Proteomes" id="UP000692954"/>
    </source>
</evidence>
<evidence type="ECO:0000256" key="1">
    <source>
        <dbReference type="SAM" id="Phobius"/>
    </source>
</evidence>
<sequence>MIQEKWLLWNMNYQWMTKICLYMFIIILQVLEIHIKDNLQFRNKRIQKANISSQFSEIVLQRKNYI</sequence>
<evidence type="ECO:0000313" key="2">
    <source>
        <dbReference type="EMBL" id="CAD8130027.1"/>
    </source>
</evidence>
<keyword evidence="1" id="KW-0812">Transmembrane</keyword>
<proteinExistence type="predicted"/>
<dbReference type="EMBL" id="CAJJDN010000257">
    <property type="protein sequence ID" value="CAD8130027.1"/>
    <property type="molecule type" value="Genomic_DNA"/>
</dbReference>
<reference evidence="2" key="1">
    <citation type="submission" date="2021-01" db="EMBL/GenBank/DDBJ databases">
        <authorList>
            <consortium name="Genoscope - CEA"/>
            <person name="William W."/>
        </authorList>
    </citation>
    <scope>NUCLEOTIDE SEQUENCE</scope>
</reference>
<protein>
    <submittedName>
        <fullName evidence="2">Uncharacterized protein</fullName>
    </submittedName>
</protein>
<organism evidence="2 3">
    <name type="scientific">Paramecium sonneborni</name>
    <dbReference type="NCBI Taxonomy" id="65129"/>
    <lineage>
        <taxon>Eukaryota</taxon>
        <taxon>Sar</taxon>
        <taxon>Alveolata</taxon>
        <taxon>Ciliophora</taxon>
        <taxon>Intramacronucleata</taxon>
        <taxon>Oligohymenophorea</taxon>
        <taxon>Peniculida</taxon>
        <taxon>Parameciidae</taxon>
        <taxon>Paramecium</taxon>
    </lineage>
</organism>
<comment type="caution">
    <text evidence="2">The sequence shown here is derived from an EMBL/GenBank/DDBJ whole genome shotgun (WGS) entry which is preliminary data.</text>
</comment>
<gene>
    <name evidence="2" type="ORF">PSON_ATCC_30995.1.T2570015</name>
</gene>
<keyword evidence="3" id="KW-1185">Reference proteome</keyword>